<feature type="domain" description="BTB" evidence="4">
    <location>
        <begin position="173"/>
        <end position="235"/>
    </location>
</feature>
<feature type="domain" description="MATH" evidence="5">
    <location>
        <begin position="10"/>
        <end position="139"/>
    </location>
</feature>
<feature type="region of interest" description="Disordered" evidence="3">
    <location>
        <begin position="388"/>
        <end position="407"/>
    </location>
</feature>
<comment type="pathway">
    <text evidence="1">Protein modification; protein ubiquitination.</text>
</comment>
<comment type="caution">
    <text evidence="6">The sequence shown here is derived from an EMBL/GenBank/DDBJ whole genome shotgun (WGS) entry which is preliminary data.</text>
</comment>
<dbReference type="EMBL" id="JAMRDG010000002">
    <property type="protein sequence ID" value="KAJ3687189.1"/>
    <property type="molecule type" value="Genomic_DNA"/>
</dbReference>
<dbReference type="GO" id="GO:0016567">
    <property type="term" value="P:protein ubiquitination"/>
    <property type="evidence" value="ECO:0007669"/>
    <property type="project" value="InterPro"/>
</dbReference>
<dbReference type="InterPro" id="IPR045005">
    <property type="entry name" value="BPM1-6"/>
</dbReference>
<dbReference type="Pfam" id="PF24570">
    <property type="entry name" value="BACK_BPM_SPOP"/>
    <property type="match status" value="1"/>
</dbReference>
<dbReference type="InterPro" id="IPR056423">
    <property type="entry name" value="BACK_BPM_SPOP"/>
</dbReference>
<proteinExistence type="inferred from homology"/>
<dbReference type="SUPFAM" id="SSF54695">
    <property type="entry name" value="POZ domain"/>
    <property type="match status" value="1"/>
</dbReference>
<dbReference type="AlphaFoldDB" id="A0AAD5Z5D3"/>
<organism evidence="6 7">
    <name type="scientific">Rhynchospora tenuis</name>
    <dbReference type="NCBI Taxonomy" id="198213"/>
    <lineage>
        <taxon>Eukaryota</taxon>
        <taxon>Viridiplantae</taxon>
        <taxon>Streptophyta</taxon>
        <taxon>Embryophyta</taxon>
        <taxon>Tracheophyta</taxon>
        <taxon>Spermatophyta</taxon>
        <taxon>Magnoliopsida</taxon>
        <taxon>Liliopsida</taxon>
        <taxon>Poales</taxon>
        <taxon>Cyperaceae</taxon>
        <taxon>Cyperoideae</taxon>
        <taxon>Rhynchosporeae</taxon>
        <taxon>Rhynchospora</taxon>
    </lineage>
</organism>
<comment type="similarity">
    <text evidence="2">Belongs to the Tdpoz family.</text>
</comment>
<protein>
    <recommendedName>
        <fullName evidence="8">BTB domain-containing protein</fullName>
    </recommendedName>
</protein>
<dbReference type="PANTHER" id="PTHR26379">
    <property type="entry name" value="BTB/POZ AND MATH DOMAIN-CONTAINING PROTEIN 1"/>
    <property type="match status" value="1"/>
</dbReference>
<name>A0AAD5Z5D3_9POAL</name>
<keyword evidence="7" id="KW-1185">Reference proteome</keyword>
<evidence type="ECO:0000256" key="3">
    <source>
        <dbReference type="SAM" id="MobiDB-lite"/>
    </source>
</evidence>
<evidence type="ECO:0000259" key="4">
    <source>
        <dbReference type="PROSITE" id="PS50097"/>
    </source>
</evidence>
<dbReference type="InterPro" id="IPR008974">
    <property type="entry name" value="TRAF-like"/>
</dbReference>
<dbReference type="Gene3D" id="3.30.710.10">
    <property type="entry name" value="Potassium Channel Kv1.1, Chain A"/>
    <property type="match status" value="1"/>
</dbReference>
<evidence type="ECO:0000313" key="6">
    <source>
        <dbReference type="EMBL" id="KAJ3687189.1"/>
    </source>
</evidence>
<evidence type="ECO:0000313" key="7">
    <source>
        <dbReference type="Proteomes" id="UP001210211"/>
    </source>
</evidence>
<dbReference type="PROSITE" id="PS50144">
    <property type="entry name" value="MATH"/>
    <property type="match status" value="1"/>
</dbReference>
<dbReference type="Pfam" id="PF22486">
    <property type="entry name" value="MATH_2"/>
    <property type="match status" value="1"/>
</dbReference>
<dbReference type="Pfam" id="PF00651">
    <property type="entry name" value="BTB"/>
    <property type="match status" value="1"/>
</dbReference>
<dbReference type="SMART" id="SM00061">
    <property type="entry name" value="MATH"/>
    <property type="match status" value="1"/>
</dbReference>
<dbReference type="PANTHER" id="PTHR26379:SF187">
    <property type="entry name" value="OS07G0655300 PROTEIN"/>
    <property type="match status" value="1"/>
</dbReference>
<dbReference type="SUPFAM" id="SSF49599">
    <property type="entry name" value="TRAF domain-like"/>
    <property type="match status" value="1"/>
</dbReference>
<sequence length="501" mass="55192">MRTSTSELAIGSHIFKITGYSLLKEIDVGQYVSSSAFTVGGHEFYIRIYPRGEVTGREQFISVFLVLTSDADEELPVQFEFGLVGLSAGDLAIAGQKMPGSCTFGYFQETWGFRRFISRAHLEASQYLKDDSFMVKCTIRVAKETSEEARQSIVQPSDLHLHLTKLLESSEMADVTFEVDEESFIAHRIVVAARSSVFKQLLCQGDNDASSCVRIQDVKAPVFKALLRYLYTDKLPNCTDKNLPSFDQQLLLAADKYAIKRLKFICEEKICNKLSVDTVAFSFQLAEKCKCDRLNTACLEFAAKPENLIALMQMYAKISQGLEQQNTAGLSGGTAARHRCRTNTDDTEPPPYLTTVIALPPKPLLSVPPFTATVDQICFTTKTFRTPDQTRGANSAAPPSRTLLRPAPTLSEPGLPLSFSLGLNRDTAVVLCVLQVFGAFGANLGSKTKKTASVRIQTDPPGFGRTRQKRDREQIWKLDSCPGSQNNFGNLLAGAQDASLA</sequence>
<dbReference type="InterPro" id="IPR002083">
    <property type="entry name" value="MATH/TRAF_dom"/>
</dbReference>
<reference evidence="6 7" key="1">
    <citation type="journal article" date="2022" name="Cell">
        <title>Repeat-based holocentromeres influence genome architecture and karyotype evolution.</title>
        <authorList>
            <person name="Hofstatter P.G."/>
            <person name="Thangavel G."/>
            <person name="Lux T."/>
            <person name="Neumann P."/>
            <person name="Vondrak T."/>
            <person name="Novak P."/>
            <person name="Zhang M."/>
            <person name="Costa L."/>
            <person name="Castellani M."/>
            <person name="Scott A."/>
            <person name="Toegelov H."/>
            <person name="Fuchs J."/>
            <person name="Mata-Sucre Y."/>
            <person name="Dias Y."/>
            <person name="Vanzela A.L.L."/>
            <person name="Huettel B."/>
            <person name="Almeida C.C.S."/>
            <person name="Simkova H."/>
            <person name="Souza G."/>
            <person name="Pedrosa-Harand A."/>
            <person name="Macas J."/>
            <person name="Mayer K.F.X."/>
            <person name="Houben A."/>
            <person name="Marques A."/>
        </authorList>
    </citation>
    <scope>NUCLEOTIDE SEQUENCE [LARGE SCALE GENOMIC DNA]</scope>
    <source>
        <strain evidence="6">RhyTen1mFocal</strain>
    </source>
</reference>
<dbReference type="InterPro" id="IPR000210">
    <property type="entry name" value="BTB/POZ_dom"/>
</dbReference>
<accession>A0AAD5Z5D3</accession>
<evidence type="ECO:0008006" key="8">
    <source>
        <dbReference type="Google" id="ProtNLM"/>
    </source>
</evidence>
<evidence type="ECO:0000259" key="5">
    <source>
        <dbReference type="PROSITE" id="PS50144"/>
    </source>
</evidence>
<dbReference type="PROSITE" id="PS50097">
    <property type="entry name" value="BTB"/>
    <property type="match status" value="1"/>
</dbReference>
<dbReference type="InterPro" id="IPR011333">
    <property type="entry name" value="SKP1/BTB/POZ_sf"/>
</dbReference>
<dbReference type="Gene3D" id="2.60.210.10">
    <property type="entry name" value="Apoptosis, Tumor Necrosis Factor Receptor Associated Protein 2, Chain A"/>
    <property type="match status" value="1"/>
</dbReference>
<evidence type="ECO:0000256" key="2">
    <source>
        <dbReference type="ARBA" id="ARBA00010846"/>
    </source>
</evidence>
<dbReference type="CDD" id="cd00121">
    <property type="entry name" value="MATH"/>
    <property type="match status" value="1"/>
</dbReference>
<dbReference type="Proteomes" id="UP001210211">
    <property type="component" value="Unassembled WGS sequence"/>
</dbReference>
<dbReference type="SMART" id="SM00225">
    <property type="entry name" value="BTB"/>
    <property type="match status" value="1"/>
</dbReference>
<gene>
    <name evidence="6" type="ORF">LUZ61_016353</name>
</gene>
<evidence type="ECO:0000256" key="1">
    <source>
        <dbReference type="ARBA" id="ARBA00004906"/>
    </source>
</evidence>